<dbReference type="SUPFAM" id="SSF51445">
    <property type="entry name" value="(Trans)glycosidases"/>
    <property type="match status" value="1"/>
</dbReference>
<organism evidence="3 4">
    <name type="scientific">Paraliobacillus quinghaiensis</name>
    <dbReference type="NCBI Taxonomy" id="470815"/>
    <lineage>
        <taxon>Bacteria</taxon>
        <taxon>Bacillati</taxon>
        <taxon>Bacillota</taxon>
        <taxon>Bacilli</taxon>
        <taxon>Bacillales</taxon>
        <taxon>Bacillaceae</taxon>
        <taxon>Paraliobacillus</taxon>
    </lineage>
</organism>
<comment type="similarity">
    <text evidence="1">Belongs to the glycosyl hydrolase 13 family.</text>
</comment>
<dbReference type="InterPro" id="IPR006047">
    <property type="entry name" value="GH13_cat_dom"/>
</dbReference>
<dbReference type="OrthoDB" id="9761875at2"/>
<proteinExistence type="inferred from homology"/>
<dbReference type="Proteomes" id="UP000618460">
    <property type="component" value="Unassembled WGS sequence"/>
</dbReference>
<comment type="caution">
    <text evidence="3">The sequence shown here is derived from an EMBL/GenBank/DDBJ whole genome shotgun (WGS) entry which is preliminary data.</text>
</comment>
<dbReference type="AlphaFoldDB" id="A0A917WPE8"/>
<dbReference type="SMART" id="SM00642">
    <property type="entry name" value="Aamy"/>
    <property type="match status" value="1"/>
</dbReference>
<dbReference type="NCBIfam" id="TIGR02104">
    <property type="entry name" value="pulA_typeI"/>
    <property type="match status" value="1"/>
</dbReference>
<dbReference type="InterPro" id="IPR004193">
    <property type="entry name" value="Glyco_hydro_13_N"/>
</dbReference>
<dbReference type="InterPro" id="IPR014756">
    <property type="entry name" value="Ig_E-set"/>
</dbReference>
<dbReference type="Gene3D" id="2.60.40.10">
    <property type="entry name" value="Immunoglobulins"/>
    <property type="match status" value="1"/>
</dbReference>
<name>A0A917WPE8_9BACI</name>
<gene>
    <name evidence="3" type="primary">amyX</name>
    <name evidence="3" type="ORF">GCM10011351_01130</name>
</gene>
<dbReference type="EMBL" id="BMLG01000001">
    <property type="protein sequence ID" value="GGM19084.1"/>
    <property type="molecule type" value="Genomic_DNA"/>
</dbReference>
<protein>
    <submittedName>
        <fullName evidence="3">Type I pullulanase</fullName>
    </submittedName>
</protein>
<feature type="domain" description="Glycosyl hydrolase family 13 catalytic" evidence="2">
    <location>
        <begin position="229"/>
        <end position="602"/>
    </location>
</feature>
<dbReference type="GO" id="GO:0005975">
    <property type="term" value="P:carbohydrate metabolic process"/>
    <property type="evidence" value="ECO:0007669"/>
    <property type="project" value="InterPro"/>
</dbReference>
<sequence>MSNIQAWLDAENIVRVDLTGQQSRPSSDPVIKKGEGVIPVKSLTWNNDTATIKLEQNAPIESSISINWQGLEMPIYPRGVVRTATFEEMYDASGEKLGCIYTPEETSFSVWAPTATKLVLVLEGQQYEMTKESRGVWTTTVFGDYHLARYHFLVTVNGQQQKVNDPYAKSLTPNSEEGVVLDLGRTDPVDYRSVTYPEVNREDAVIYELHIRDATISKANGVKHKGKFLGLTERNTKSPDGYSTALSYISQLGITHVQLLPVQDYARVNDLDPNSGYNWGYDPLFFFSPEGSYATDVNNPVTRVNECKKMIKAFHEEELSVILDVVYNHVFERENSAFEKLVPGYYFRYRTNGEVSDATGTGNDLATERKMVRKFILDCVDYWLTEYHVDGFRFDLMGVIDLETMQAIRDRCEQEDRPILLLGEGWDLDTPLPAEQKATNAQSDQLSGVSFFNDRFRDSLKGHLFDQHAKGFANGNGYYVERLPQLVAGSTQNRFGDKMFSDPLQSVNYVECHDNHTLWDRLLLSNPEATDLERKQMHQLATGLTLLSQGIPFLHAGQEFFRTKNGDENSYISGDAINQLEWERRGSEDQNVQWIRQLLELRKQYRLLRLGSTKEIEHRLHIISTPNPVFGFMLAGEREDLVVFANPTHKTVPIRLPAHGIWIKLLSNHSGAITPISCPLQMETEVASYELAIFKKQRK</sequence>
<dbReference type="CDD" id="cd11341">
    <property type="entry name" value="AmyAc_Pullulanase_LD-like"/>
    <property type="match status" value="1"/>
</dbReference>
<dbReference type="CDD" id="cd02860">
    <property type="entry name" value="E_set_Pullulanase"/>
    <property type="match status" value="1"/>
</dbReference>
<dbReference type="PANTHER" id="PTHR43002">
    <property type="entry name" value="GLYCOGEN DEBRANCHING ENZYME"/>
    <property type="match status" value="1"/>
</dbReference>
<reference evidence="3" key="2">
    <citation type="submission" date="2020-09" db="EMBL/GenBank/DDBJ databases">
        <authorList>
            <person name="Sun Q."/>
            <person name="Zhou Y."/>
        </authorList>
    </citation>
    <scope>NUCLEOTIDE SEQUENCE</scope>
    <source>
        <strain evidence="3">CGMCC 1.6333</strain>
    </source>
</reference>
<dbReference type="GO" id="GO:0004553">
    <property type="term" value="F:hydrolase activity, hydrolyzing O-glycosyl compounds"/>
    <property type="evidence" value="ECO:0007669"/>
    <property type="project" value="InterPro"/>
</dbReference>
<accession>A0A917WPE8</accession>
<evidence type="ECO:0000313" key="4">
    <source>
        <dbReference type="Proteomes" id="UP000618460"/>
    </source>
</evidence>
<keyword evidence="4" id="KW-1185">Reference proteome</keyword>
<dbReference type="RefSeq" id="WP_117152662.1">
    <property type="nucleotide sequence ID" value="NZ_BMLG01000001.1"/>
</dbReference>
<dbReference type="InterPro" id="IPR013783">
    <property type="entry name" value="Ig-like_fold"/>
</dbReference>
<evidence type="ECO:0000313" key="3">
    <source>
        <dbReference type="EMBL" id="GGM19084.1"/>
    </source>
</evidence>
<dbReference type="InterPro" id="IPR017853">
    <property type="entry name" value="GH"/>
</dbReference>
<reference evidence="3" key="1">
    <citation type="journal article" date="2014" name="Int. J. Syst. Evol. Microbiol.">
        <title>Complete genome sequence of Corynebacterium casei LMG S-19264T (=DSM 44701T), isolated from a smear-ripened cheese.</title>
        <authorList>
            <consortium name="US DOE Joint Genome Institute (JGI-PGF)"/>
            <person name="Walter F."/>
            <person name="Albersmeier A."/>
            <person name="Kalinowski J."/>
            <person name="Ruckert C."/>
        </authorList>
    </citation>
    <scope>NUCLEOTIDE SEQUENCE</scope>
    <source>
        <strain evidence="3">CGMCC 1.6333</strain>
    </source>
</reference>
<evidence type="ECO:0000256" key="1">
    <source>
        <dbReference type="ARBA" id="ARBA00008061"/>
    </source>
</evidence>
<dbReference type="SUPFAM" id="SSF81296">
    <property type="entry name" value="E set domains"/>
    <property type="match status" value="1"/>
</dbReference>
<dbReference type="InterPro" id="IPR011840">
    <property type="entry name" value="PulA_typeI"/>
</dbReference>
<dbReference type="Gene3D" id="3.20.20.80">
    <property type="entry name" value="Glycosidases"/>
    <property type="match status" value="1"/>
</dbReference>
<evidence type="ECO:0000259" key="2">
    <source>
        <dbReference type="SMART" id="SM00642"/>
    </source>
</evidence>
<dbReference type="Pfam" id="PF02922">
    <property type="entry name" value="CBM_48"/>
    <property type="match status" value="1"/>
</dbReference>